<comment type="similarity">
    <text evidence="2">Belongs to the bacterial solute-binding protein 1 family.</text>
</comment>
<comment type="subcellular location">
    <subcellularLocation>
        <location evidence="1">Cell envelope</location>
    </subcellularLocation>
</comment>
<evidence type="ECO:0000313" key="6">
    <source>
        <dbReference type="EMBL" id="GHO58927.1"/>
    </source>
</evidence>
<evidence type="ECO:0000256" key="4">
    <source>
        <dbReference type="ARBA" id="ARBA00022729"/>
    </source>
</evidence>
<evidence type="ECO:0000313" key="7">
    <source>
        <dbReference type="Proteomes" id="UP000654345"/>
    </source>
</evidence>
<comment type="caution">
    <text evidence="6">The sequence shown here is derived from an EMBL/GenBank/DDBJ whole genome shotgun (WGS) entry which is preliminary data.</text>
</comment>
<sequence>MTKKRIFKTSIVLLLLLLTSLSIAACGGSDTGGGPKTVTVMTWETVDTNKLIDQALAAFMKQNPDIKVERVPSPNSDYGQKLSSLVLAKKLPDIFWAGNDTEQQYGAQGLLYDWSSQAQQSSSDFDINKFAPNSLTNWKTSDKLYGLPTLMNTYGIWYNEDLFKQAGLPLPKSGWTYDEMLHDAQVLTQKDGGKVSRYGLWNTPDDPFQTNNCAVSAGGTSFEDKLLSPSSVNASPEFLNCAKMFATAVQNGSVTPPGYNVDSAQDSFVAGKIPMLYNGQWLAAGFLQSKPGFKYGFAPLPQVKQNVQLYDAVGIASPTYVKNPDATWKVMQFLASKAWETVLPGSPVAPAAYVPSSTPYFDTLKKDDLSSVSDSVNYILNTPDKVGIRFVAPWSSKATDVITANWNDILLGKKPLESGTQQMVQQLNDVIKSNQ</sequence>
<dbReference type="CDD" id="cd13585">
    <property type="entry name" value="PBP2_TMBP_like"/>
    <property type="match status" value="1"/>
</dbReference>
<dbReference type="Gene3D" id="3.40.190.10">
    <property type="entry name" value="Periplasmic binding protein-like II"/>
    <property type="match status" value="1"/>
</dbReference>
<dbReference type="Proteomes" id="UP000654345">
    <property type="component" value="Unassembled WGS sequence"/>
</dbReference>
<keyword evidence="4 5" id="KW-0732">Signal</keyword>
<dbReference type="PROSITE" id="PS51257">
    <property type="entry name" value="PROKAR_LIPOPROTEIN"/>
    <property type="match status" value="1"/>
</dbReference>
<dbReference type="InterPro" id="IPR006059">
    <property type="entry name" value="SBP"/>
</dbReference>
<keyword evidence="7" id="KW-1185">Reference proteome</keyword>
<dbReference type="InterPro" id="IPR050490">
    <property type="entry name" value="Bact_solute-bd_prot1"/>
</dbReference>
<evidence type="ECO:0000256" key="2">
    <source>
        <dbReference type="ARBA" id="ARBA00008520"/>
    </source>
</evidence>
<evidence type="ECO:0000256" key="3">
    <source>
        <dbReference type="ARBA" id="ARBA00022448"/>
    </source>
</evidence>
<feature type="signal peptide" evidence="5">
    <location>
        <begin position="1"/>
        <end position="24"/>
    </location>
</feature>
<reference evidence="6 7" key="1">
    <citation type="journal article" date="2021" name="Int. J. Syst. Evol. Microbiol.">
        <title>Reticulibacter mediterranei gen. nov., sp. nov., within the new family Reticulibacteraceae fam. nov., and Ktedonospora formicarum gen. nov., sp. nov., Ktedonobacter robiniae sp. nov., Dictyobacter formicarum sp. nov. and Dictyobacter arantiisoli sp. nov., belonging to the class Ktedonobacteria.</title>
        <authorList>
            <person name="Yabe S."/>
            <person name="Zheng Y."/>
            <person name="Wang C.M."/>
            <person name="Sakai Y."/>
            <person name="Abe K."/>
            <person name="Yokota A."/>
            <person name="Donadio S."/>
            <person name="Cavaletti L."/>
            <person name="Monciardini P."/>
        </authorList>
    </citation>
    <scope>NUCLEOTIDE SEQUENCE [LARGE SCALE GENOMIC DNA]</scope>
    <source>
        <strain evidence="6 7">SOSP1-30</strain>
    </source>
</reference>
<evidence type="ECO:0000256" key="5">
    <source>
        <dbReference type="SAM" id="SignalP"/>
    </source>
</evidence>
<keyword evidence="3" id="KW-0813">Transport</keyword>
<organism evidence="6 7">
    <name type="scientific">Ktedonobacter robiniae</name>
    <dbReference type="NCBI Taxonomy" id="2778365"/>
    <lineage>
        <taxon>Bacteria</taxon>
        <taxon>Bacillati</taxon>
        <taxon>Chloroflexota</taxon>
        <taxon>Ktedonobacteria</taxon>
        <taxon>Ktedonobacterales</taxon>
        <taxon>Ktedonobacteraceae</taxon>
        <taxon>Ktedonobacter</taxon>
    </lineage>
</organism>
<feature type="chain" id="PRO_5045787332" evidence="5">
    <location>
        <begin position="25"/>
        <end position="435"/>
    </location>
</feature>
<dbReference type="RefSeq" id="WP_201375165.1">
    <property type="nucleotide sequence ID" value="NZ_BNJG01000003.1"/>
</dbReference>
<dbReference type="SUPFAM" id="SSF53850">
    <property type="entry name" value="Periplasmic binding protein-like II"/>
    <property type="match status" value="1"/>
</dbReference>
<proteinExistence type="inferred from homology"/>
<protein>
    <submittedName>
        <fullName evidence="6">Sugar ABC transporter substrate-binding protein</fullName>
    </submittedName>
</protein>
<dbReference type="PANTHER" id="PTHR43649">
    <property type="entry name" value="ARABINOSE-BINDING PROTEIN-RELATED"/>
    <property type="match status" value="1"/>
</dbReference>
<dbReference type="EMBL" id="BNJG01000003">
    <property type="protein sequence ID" value="GHO58927.1"/>
    <property type="molecule type" value="Genomic_DNA"/>
</dbReference>
<evidence type="ECO:0000256" key="1">
    <source>
        <dbReference type="ARBA" id="ARBA00004196"/>
    </source>
</evidence>
<dbReference type="PANTHER" id="PTHR43649:SF31">
    <property type="entry name" value="SN-GLYCEROL-3-PHOSPHATE-BINDING PERIPLASMIC PROTEIN UGPB"/>
    <property type="match status" value="1"/>
</dbReference>
<dbReference type="Pfam" id="PF01547">
    <property type="entry name" value="SBP_bac_1"/>
    <property type="match status" value="1"/>
</dbReference>
<accession>A0ABQ3V1V7</accession>
<gene>
    <name evidence="6" type="ORF">KSB_74020</name>
</gene>
<name>A0ABQ3V1V7_9CHLR</name>